<feature type="domain" description="AMP-binding enzyme C-terminal" evidence="2">
    <location>
        <begin position="461"/>
        <end position="538"/>
    </location>
</feature>
<gene>
    <name evidence="3" type="ORF">B9Z65_1871</name>
</gene>
<dbReference type="AlphaFoldDB" id="A0A2P7YL38"/>
<organism evidence="3 4">
    <name type="scientific">Elsinoe australis</name>
    <dbReference type="NCBI Taxonomy" id="40998"/>
    <lineage>
        <taxon>Eukaryota</taxon>
        <taxon>Fungi</taxon>
        <taxon>Dikarya</taxon>
        <taxon>Ascomycota</taxon>
        <taxon>Pezizomycotina</taxon>
        <taxon>Dothideomycetes</taxon>
        <taxon>Dothideomycetidae</taxon>
        <taxon>Myriangiales</taxon>
        <taxon>Elsinoaceae</taxon>
        <taxon>Elsinoe</taxon>
    </lineage>
</organism>
<dbReference type="InterPro" id="IPR000873">
    <property type="entry name" value="AMP-dep_synth/lig_dom"/>
</dbReference>
<evidence type="ECO:0000313" key="3">
    <source>
        <dbReference type="EMBL" id="PSK36688.1"/>
    </source>
</evidence>
<keyword evidence="4" id="KW-1185">Reference proteome</keyword>
<dbReference type="STRING" id="40998.A0A2P7YL38"/>
<keyword evidence="3" id="KW-0436">Ligase</keyword>
<dbReference type="Pfam" id="PF13193">
    <property type="entry name" value="AMP-binding_C"/>
    <property type="match status" value="1"/>
</dbReference>
<dbReference type="Gene3D" id="3.40.50.980">
    <property type="match status" value="2"/>
</dbReference>
<dbReference type="InterPro" id="IPR045851">
    <property type="entry name" value="AMP-bd_C_sf"/>
</dbReference>
<dbReference type="PANTHER" id="PTHR24096:SF265">
    <property type="entry name" value="ENZYME, PUTATIVE (AFU_ORTHOLOGUE AFUA_5G14270)-RELATED"/>
    <property type="match status" value="1"/>
</dbReference>
<dbReference type="GO" id="GO:0019748">
    <property type="term" value="P:secondary metabolic process"/>
    <property type="evidence" value="ECO:0007669"/>
    <property type="project" value="TreeGrafter"/>
</dbReference>
<reference evidence="3 4" key="1">
    <citation type="submission" date="2017-05" db="EMBL/GenBank/DDBJ databases">
        <title>Draft genome sequence of Elsinoe australis.</title>
        <authorList>
            <person name="Cheng Q."/>
        </authorList>
    </citation>
    <scope>NUCLEOTIDE SEQUENCE [LARGE SCALE GENOMIC DNA]</scope>
    <source>
        <strain evidence="3 4">NL1</strain>
    </source>
</reference>
<evidence type="ECO:0000259" key="2">
    <source>
        <dbReference type="Pfam" id="PF13193"/>
    </source>
</evidence>
<proteinExistence type="predicted"/>
<evidence type="ECO:0000313" key="4">
    <source>
        <dbReference type="Proteomes" id="UP000243723"/>
    </source>
</evidence>
<dbReference type="GO" id="GO:0016405">
    <property type="term" value="F:CoA-ligase activity"/>
    <property type="evidence" value="ECO:0007669"/>
    <property type="project" value="TreeGrafter"/>
</dbReference>
<dbReference type="EMBL" id="NHZQ01000419">
    <property type="protein sequence ID" value="PSK36688.1"/>
    <property type="molecule type" value="Genomic_DNA"/>
</dbReference>
<name>A0A2P7YL38_9PEZI</name>
<dbReference type="InterPro" id="IPR025110">
    <property type="entry name" value="AMP-bd_C"/>
</dbReference>
<comment type="caution">
    <text evidence="3">The sequence shown here is derived from an EMBL/GenBank/DDBJ whole genome shotgun (WGS) entry which is preliminary data.</text>
</comment>
<dbReference type="Proteomes" id="UP000243723">
    <property type="component" value="Unassembled WGS sequence"/>
</dbReference>
<accession>A0A2P7YL38</accession>
<protein>
    <submittedName>
        <fullName evidence="3">4-coumarate--CoA ligase-like 7</fullName>
    </submittedName>
</protein>
<dbReference type="Pfam" id="PF00501">
    <property type="entry name" value="AMP-binding"/>
    <property type="match status" value="1"/>
</dbReference>
<feature type="domain" description="AMP-dependent synthetase/ligase" evidence="1">
    <location>
        <begin position="32"/>
        <end position="409"/>
    </location>
</feature>
<dbReference type="OrthoDB" id="6509636at2759"/>
<sequence length="571" mass="63779">MDANGVLHSEHYTPPCYQDLVSFTLGHINYDPHKPILIDATDPNNFVTLVYARHFVRSLIGSFKHYGIGPGHTVCLHMYNHILFPLLFLAVVGCGAQVTAANPAYTAAELKHHYVVSGTTFFVSCNEKIKVAKEAAEGILALDGEQVFWLAHWGPNADIDMLQDGWHPTLENLIDYSENGYERDWITFDDQYLAQTTTACFNSTSGTTGLSKMAARSHYSLVMENLSIEDRVPKNYQVRRLLCTPFFHGFTLPLAIISALRLGIPTYVMHRFDQDKFLSVVQDHQITETAMPPPMIVRFLSMEPKNRLPLKGLRKVWSGGAPLGTDTQCRALDMFANDARICQVWGMTEGGWMTTFNYPEKDNSGSVGRLIGTYQACIMPTDGNTRESAQEYNTKGEIWVRGPINMTKYRNNEDATKEIMTPEGWLRTGDIGYIDNEGRIFVVDRMKELIKVRGWQVSPAEVEARLLAHPEIIDAAVIGISKPELASEVPRAYIVLREHGSLTEHDVKAHLLGSLAHYKVGDCEVRFVESIPKSPSGKILKRVLRNGVSKEVVAQQASGLSPGKQVTLALR</sequence>
<dbReference type="PANTHER" id="PTHR24096">
    <property type="entry name" value="LONG-CHAIN-FATTY-ACID--COA LIGASE"/>
    <property type="match status" value="1"/>
</dbReference>
<evidence type="ECO:0000259" key="1">
    <source>
        <dbReference type="Pfam" id="PF00501"/>
    </source>
</evidence>
<dbReference type="SUPFAM" id="SSF56801">
    <property type="entry name" value="Acetyl-CoA synthetase-like"/>
    <property type="match status" value="1"/>
</dbReference>
<dbReference type="Gene3D" id="2.30.38.10">
    <property type="entry name" value="Luciferase, Domain 3"/>
    <property type="match status" value="1"/>
</dbReference>
<dbReference type="Gene3D" id="3.30.300.30">
    <property type="match status" value="1"/>
</dbReference>